<name>A0A1L9UJV1_ASPBC</name>
<dbReference type="GeneID" id="93580329"/>
<dbReference type="RefSeq" id="XP_067479148.1">
    <property type="nucleotide sequence ID" value="XM_067627841.1"/>
</dbReference>
<dbReference type="AlphaFoldDB" id="A0A1L9UJV1"/>
<keyword evidence="2" id="KW-1185">Reference proteome</keyword>
<dbReference type="EMBL" id="KV878684">
    <property type="protein sequence ID" value="OJJ71900.1"/>
    <property type="molecule type" value="Genomic_DNA"/>
</dbReference>
<sequence length="150" mass="16897">MPDLWNRIHAYQVARLNEGRIPTTPGPGSKCCPSTSRRVTAQQICLYQLENMQAPVKSACVIGLSQKHLWADYEYRQFHQVLGDSWNHDPGTDVRQLAAALCPHRPVSSTKRLKSDWRAILSQSSLRSWECGLNGRSGRASDRSCGLHRL</sequence>
<dbReference type="Proteomes" id="UP000184499">
    <property type="component" value="Unassembled WGS sequence"/>
</dbReference>
<dbReference type="VEuPathDB" id="FungiDB:ASPBRDRAFT_580591"/>
<organism evidence="1 2">
    <name type="scientific">Aspergillus brasiliensis (strain CBS 101740 / IMI 381727 / IBT 21946)</name>
    <dbReference type="NCBI Taxonomy" id="767769"/>
    <lineage>
        <taxon>Eukaryota</taxon>
        <taxon>Fungi</taxon>
        <taxon>Dikarya</taxon>
        <taxon>Ascomycota</taxon>
        <taxon>Pezizomycotina</taxon>
        <taxon>Eurotiomycetes</taxon>
        <taxon>Eurotiomycetidae</taxon>
        <taxon>Eurotiales</taxon>
        <taxon>Aspergillaceae</taxon>
        <taxon>Aspergillus</taxon>
        <taxon>Aspergillus subgen. Circumdati</taxon>
    </lineage>
</organism>
<evidence type="ECO:0000313" key="2">
    <source>
        <dbReference type="Proteomes" id="UP000184499"/>
    </source>
</evidence>
<reference evidence="2" key="1">
    <citation type="journal article" date="2017" name="Genome Biol.">
        <title>Comparative genomics reveals high biological diversity and specific adaptations in the industrially and medically important fungal genus Aspergillus.</title>
        <authorList>
            <person name="de Vries R.P."/>
            <person name="Riley R."/>
            <person name="Wiebenga A."/>
            <person name="Aguilar-Osorio G."/>
            <person name="Amillis S."/>
            <person name="Uchima C.A."/>
            <person name="Anderluh G."/>
            <person name="Asadollahi M."/>
            <person name="Askin M."/>
            <person name="Barry K."/>
            <person name="Battaglia E."/>
            <person name="Bayram O."/>
            <person name="Benocci T."/>
            <person name="Braus-Stromeyer S.A."/>
            <person name="Caldana C."/>
            <person name="Canovas D."/>
            <person name="Cerqueira G.C."/>
            <person name="Chen F."/>
            <person name="Chen W."/>
            <person name="Choi C."/>
            <person name="Clum A."/>
            <person name="Dos Santos R.A."/>
            <person name="Damasio A.R."/>
            <person name="Diallinas G."/>
            <person name="Emri T."/>
            <person name="Fekete E."/>
            <person name="Flipphi M."/>
            <person name="Freyberg S."/>
            <person name="Gallo A."/>
            <person name="Gournas C."/>
            <person name="Habgood R."/>
            <person name="Hainaut M."/>
            <person name="Harispe M.L."/>
            <person name="Henrissat B."/>
            <person name="Hilden K.S."/>
            <person name="Hope R."/>
            <person name="Hossain A."/>
            <person name="Karabika E."/>
            <person name="Karaffa L."/>
            <person name="Karanyi Z."/>
            <person name="Krasevec N."/>
            <person name="Kuo A."/>
            <person name="Kusch H."/>
            <person name="LaButti K."/>
            <person name="Lagendijk E.L."/>
            <person name="Lapidus A."/>
            <person name="Levasseur A."/>
            <person name="Lindquist E."/>
            <person name="Lipzen A."/>
            <person name="Logrieco A.F."/>
            <person name="MacCabe A."/>
            <person name="Maekelae M.R."/>
            <person name="Malavazi I."/>
            <person name="Melin P."/>
            <person name="Meyer V."/>
            <person name="Mielnichuk N."/>
            <person name="Miskei M."/>
            <person name="Molnar A.P."/>
            <person name="Mule G."/>
            <person name="Ngan C.Y."/>
            <person name="Orejas M."/>
            <person name="Orosz E."/>
            <person name="Ouedraogo J.P."/>
            <person name="Overkamp K.M."/>
            <person name="Park H.-S."/>
            <person name="Perrone G."/>
            <person name="Piumi F."/>
            <person name="Punt P.J."/>
            <person name="Ram A.F."/>
            <person name="Ramon A."/>
            <person name="Rauscher S."/>
            <person name="Record E."/>
            <person name="Riano-Pachon D.M."/>
            <person name="Robert V."/>
            <person name="Roehrig J."/>
            <person name="Ruller R."/>
            <person name="Salamov A."/>
            <person name="Salih N.S."/>
            <person name="Samson R.A."/>
            <person name="Sandor E."/>
            <person name="Sanguinetti M."/>
            <person name="Schuetze T."/>
            <person name="Sepcic K."/>
            <person name="Shelest E."/>
            <person name="Sherlock G."/>
            <person name="Sophianopoulou V."/>
            <person name="Squina F.M."/>
            <person name="Sun H."/>
            <person name="Susca A."/>
            <person name="Todd R.B."/>
            <person name="Tsang A."/>
            <person name="Unkles S.E."/>
            <person name="van de Wiele N."/>
            <person name="van Rossen-Uffink D."/>
            <person name="Oliveira J.V."/>
            <person name="Vesth T.C."/>
            <person name="Visser J."/>
            <person name="Yu J.-H."/>
            <person name="Zhou M."/>
            <person name="Andersen M.R."/>
            <person name="Archer D.B."/>
            <person name="Baker S.E."/>
            <person name="Benoit I."/>
            <person name="Brakhage A.A."/>
            <person name="Braus G.H."/>
            <person name="Fischer R."/>
            <person name="Frisvad J.C."/>
            <person name="Goldman G.H."/>
            <person name="Houbraken J."/>
            <person name="Oakley B."/>
            <person name="Pocsi I."/>
            <person name="Scazzocchio C."/>
            <person name="Seiboth B."/>
            <person name="vanKuyk P.A."/>
            <person name="Wortman J."/>
            <person name="Dyer P.S."/>
            <person name="Grigoriev I.V."/>
        </authorList>
    </citation>
    <scope>NUCLEOTIDE SEQUENCE [LARGE SCALE GENOMIC DNA]</scope>
    <source>
        <strain evidence="2">CBS 101740 / IMI 381727 / IBT 21946</strain>
    </source>
</reference>
<gene>
    <name evidence="1" type="ORF">ASPBRDRAFT_580591</name>
</gene>
<proteinExistence type="predicted"/>
<accession>A0A1L9UJV1</accession>
<evidence type="ECO:0000313" key="1">
    <source>
        <dbReference type="EMBL" id="OJJ71900.1"/>
    </source>
</evidence>
<protein>
    <submittedName>
        <fullName evidence="1">Uncharacterized protein</fullName>
    </submittedName>
</protein>